<dbReference type="Proteomes" id="UP000228921">
    <property type="component" value="Unassembled WGS sequence"/>
</dbReference>
<accession>A0A2M8P1K8</accession>
<comment type="caution">
    <text evidence="2">The sequence shown here is derived from an EMBL/GenBank/DDBJ whole genome shotgun (WGS) entry which is preliminary data.</text>
</comment>
<name>A0A2M8P1K8_9CHLR</name>
<dbReference type="InterPro" id="IPR002744">
    <property type="entry name" value="MIP18-like"/>
</dbReference>
<dbReference type="PANTHER" id="PTHR42831:SF1">
    <property type="entry name" value="FE-S PROTEIN MATURATION AUXILIARY FACTOR YITW"/>
    <property type="match status" value="1"/>
</dbReference>
<dbReference type="InterPro" id="IPR052339">
    <property type="entry name" value="Fe-S_Maturation_MIP18"/>
</dbReference>
<reference evidence="2 3" key="1">
    <citation type="submission" date="2017-11" db="EMBL/GenBank/DDBJ databases">
        <title>Evolution of Phototrophy in the Chloroflexi Phylum Driven by Horizontal Gene Transfer.</title>
        <authorList>
            <person name="Ward L.M."/>
            <person name="Hemp J."/>
            <person name="Shih P.M."/>
            <person name="Mcglynn S.E."/>
            <person name="Fischer W."/>
        </authorList>
    </citation>
    <scope>NUCLEOTIDE SEQUENCE [LARGE SCALE GENOMIC DNA]</scope>
    <source>
        <strain evidence="2">CP2_2F</strain>
    </source>
</reference>
<sequence length="106" mass="11931">MSEVSNRTPMSEEAVREALRQVVDPEIGMDVVALGLIRELILEPDRSHVKMLLTTPFCPYGPQLLEQVRLTVQDVTGVPTTIEFSPELWDPSMIEEGAAQDWGLFY</sequence>
<dbReference type="SUPFAM" id="SSF117916">
    <property type="entry name" value="Fe-S cluster assembly (FSCA) domain-like"/>
    <property type="match status" value="1"/>
</dbReference>
<gene>
    <name evidence="2" type="ORF">CUN51_03710</name>
</gene>
<dbReference type="EMBL" id="PGTK01000003">
    <property type="protein sequence ID" value="PJF31445.1"/>
    <property type="molecule type" value="Genomic_DNA"/>
</dbReference>
<dbReference type="Gene3D" id="3.30.300.130">
    <property type="entry name" value="Fe-S cluster assembly (FSCA)"/>
    <property type="match status" value="1"/>
</dbReference>
<evidence type="ECO:0000313" key="2">
    <source>
        <dbReference type="EMBL" id="PJF31445.1"/>
    </source>
</evidence>
<organism evidence="2 3">
    <name type="scientific">Candidatus Thermofonsia Clade 1 bacterium</name>
    <dbReference type="NCBI Taxonomy" id="2364210"/>
    <lineage>
        <taxon>Bacteria</taxon>
        <taxon>Bacillati</taxon>
        <taxon>Chloroflexota</taxon>
        <taxon>Candidatus Thermofontia</taxon>
        <taxon>Candidatus Thermofonsia Clade 1</taxon>
    </lineage>
</organism>
<dbReference type="PANTHER" id="PTHR42831">
    <property type="entry name" value="FE-S PROTEIN MATURATION AUXILIARY FACTOR YITW"/>
    <property type="match status" value="1"/>
</dbReference>
<evidence type="ECO:0000259" key="1">
    <source>
        <dbReference type="Pfam" id="PF01883"/>
    </source>
</evidence>
<dbReference type="InterPro" id="IPR034904">
    <property type="entry name" value="FSCA_dom_sf"/>
</dbReference>
<dbReference type="AlphaFoldDB" id="A0A2M8P1K8"/>
<evidence type="ECO:0000313" key="3">
    <source>
        <dbReference type="Proteomes" id="UP000228921"/>
    </source>
</evidence>
<proteinExistence type="predicted"/>
<protein>
    <recommendedName>
        <fullName evidence="1">MIP18 family-like domain-containing protein</fullName>
    </recommendedName>
</protein>
<feature type="domain" description="MIP18 family-like" evidence="1">
    <location>
        <begin position="12"/>
        <end position="77"/>
    </location>
</feature>
<dbReference type="Pfam" id="PF01883">
    <property type="entry name" value="FeS_assembly_P"/>
    <property type="match status" value="1"/>
</dbReference>